<dbReference type="Proteomes" id="UP001160390">
    <property type="component" value="Unassembled WGS sequence"/>
</dbReference>
<evidence type="ECO:0000313" key="1">
    <source>
        <dbReference type="EMBL" id="CAI6092976.1"/>
    </source>
</evidence>
<dbReference type="AlphaFoldDB" id="A0AA35MB54"/>
<name>A0AA35MB54_9HYPO</name>
<dbReference type="EMBL" id="CABFNP030001245">
    <property type="protein sequence ID" value="CAI6092976.1"/>
    <property type="molecule type" value="Genomic_DNA"/>
</dbReference>
<gene>
    <name evidence="1" type="ORF">CCHLO57077_00000028</name>
</gene>
<comment type="caution">
    <text evidence="1">The sequence shown here is derived from an EMBL/GenBank/DDBJ whole genome shotgun (WGS) entry which is preliminary data.</text>
</comment>
<keyword evidence="2" id="KW-1185">Reference proteome</keyword>
<accession>A0AA35MB54</accession>
<evidence type="ECO:0000313" key="2">
    <source>
        <dbReference type="Proteomes" id="UP001160390"/>
    </source>
</evidence>
<sequence>MPGVVVTGRGNQSVAFHKSTIVPVAAAADKGHCDAFVSILRPLDLTRTIKRIEGLNGSIYDDIGK</sequence>
<protein>
    <submittedName>
        <fullName evidence="1">Uncharacterized protein</fullName>
    </submittedName>
</protein>
<reference evidence="1" key="1">
    <citation type="submission" date="2023-01" db="EMBL/GenBank/DDBJ databases">
        <authorList>
            <person name="Piombo E."/>
        </authorList>
    </citation>
    <scope>NUCLEOTIDE SEQUENCE</scope>
</reference>
<organism evidence="1 2">
    <name type="scientific">Clonostachys chloroleuca</name>
    <dbReference type="NCBI Taxonomy" id="1926264"/>
    <lineage>
        <taxon>Eukaryota</taxon>
        <taxon>Fungi</taxon>
        <taxon>Dikarya</taxon>
        <taxon>Ascomycota</taxon>
        <taxon>Pezizomycotina</taxon>
        <taxon>Sordariomycetes</taxon>
        <taxon>Hypocreomycetidae</taxon>
        <taxon>Hypocreales</taxon>
        <taxon>Bionectriaceae</taxon>
        <taxon>Clonostachys</taxon>
    </lineage>
</organism>
<proteinExistence type="predicted"/>